<reference evidence="3" key="2">
    <citation type="submission" date="2020-09" db="EMBL/GenBank/DDBJ databases">
        <authorList>
            <person name="Sun Q."/>
            <person name="Zhou Y."/>
        </authorList>
    </citation>
    <scope>NUCLEOTIDE SEQUENCE</scope>
    <source>
        <strain evidence="3">CGMCC 1.15320</strain>
    </source>
</reference>
<organism evidence="3 4">
    <name type="scientific">Nitratireductor aestuarii</name>
    <dbReference type="NCBI Taxonomy" id="1735103"/>
    <lineage>
        <taxon>Bacteria</taxon>
        <taxon>Pseudomonadati</taxon>
        <taxon>Pseudomonadota</taxon>
        <taxon>Alphaproteobacteria</taxon>
        <taxon>Hyphomicrobiales</taxon>
        <taxon>Phyllobacteriaceae</taxon>
        <taxon>Nitratireductor</taxon>
    </lineage>
</organism>
<accession>A0A916RS15</accession>
<feature type="domain" description="DUF112" evidence="2">
    <location>
        <begin position="20"/>
        <end position="438"/>
    </location>
</feature>
<evidence type="ECO:0000313" key="4">
    <source>
        <dbReference type="Proteomes" id="UP000636264"/>
    </source>
</evidence>
<keyword evidence="1" id="KW-0812">Transmembrane</keyword>
<feature type="transmembrane region" description="Helical" evidence="1">
    <location>
        <begin position="469"/>
        <end position="489"/>
    </location>
</feature>
<feature type="transmembrane region" description="Helical" evidence="1">
    <location>
        <begin position="152"/>
        <end position="179"/>
    </location>
</feature>
<comment type="caution">
    <text evidence="3">The sequence shown here is derived from an EMBL/GenBank/DDBJ whole genome shotgun (WGS) entry which is preliminary data.</text>
</comment>
<feature type="transmembrane region" description="Helical" evidence="1">
    <location>
        <begin position="45"/>
        <end position="69"/>
    </location>
</feature>
<gene>
    <name evidence="3" type="ORF">GCM10011385_20950</name>
</gene>
<feature type="transmembrane region" description="Helical" evidence="1">
    <location>
        <begin position="354"/>
        <end position="381"/>
    </location>
</feature>
<dbReference type="RefSeq" id="WP_188721001.1">
    <property type="nucleotide sequence ID" value="NZ_BMIF01000005.1"/>
</dbReference>
<reference evidence="3" key="1">
    <citation type="journal article" date="2014" name="Int. J. Syst. Evol. Microbiol.">
        <title>Complete genome sequence of Corynebacterium casei LMG S-19264T (=DSM 44701T), isolated from a smear-ripened cheese.</title>
        <authorList>
            <consortium name="US DOE Joint Genome Institute (JGI-PGF)"/>
            <person name="Walter F."/>
            <person name="Albersmeier A."/>
            <person name="Kalinowski J."/>
            <person name="Ruckert C."/>
        </authorList>
    </citation>
    <scope>NUCLEOTIDE SEQUENCE</scope>
    <source>
        <strain evidence="3">CGMCC 1.15320</strain>
    </source>
</reference>
<dbReference type="InterPro" id="IPR002823">
    <property type="entry name" value="DUF112_TM"/>
</dbReference>
<feature type="transmembrane region" description="Helical" evidence="1">
    <location>
        <begin position="259"/>
        <end position="281"/>
    </location>
</feature>
<dbReference type="PANTHER" id="PTHR35342:SF5">
    <property type="entry name" value="TRICARBOXYLIC TRANSPORT PROTEIN"/>
    <property type="match status" value="1"/>
</dbReference>
<evidence type="ECO:0000259" key="2">
    <source>
        <dbReference type="Pfam" id="PF01970"/>
    </source>
</evidence>
<name>A0A916RS15_9HYPH</name>
<feature type="transmembrane region" description="Helical" evidence="1">
    <location>
        <begin position="388"/>
        <end position="406"/>
    </location>
</feature>
<sequence>MELFEHLALGFSVALQGQNLLYCFIGVLLGTLIGVLPGLGPMATISMLLPVTFGLPPASALIMLAGIFYGSQYGGSTTAILLNLPGESSSVVTALDGHQMARQGRAGSALATAALGSFFAGTVGTILIVLLAPPLASIALKFGAAEYFSLMLLGLVVAVVLASGSLLMALAMVVLGILLGLAGQDMNTGAFRLTFGFRELANGFDFLALSMGIFGLGEIIRNLESTGPRVLTTSKVGSLMPTREDFKRMAWPVLRGTGLGSLLGILPGGGAVLASFVSYTVEKKVSSTPENFGKGMIEGVAGPESANNAGAQTSFIPMLTLGIPSNPVMALMIAALILQGIQPGPNVMTARPDLFWGVIASMWIGNVLLVILNLPLIGIWVKILTIPYDYIMPAIGVICCIGVYSISNSPTDVLMMGVFGLAGYVLLKLDCEPAPLLLGFIIGPLLEENLRRAMLIARGDWTTFVTRPISAVLLLICALALMAVMMPHLRNKREEAFQE</sequence>
<keyword evidence="1" id="KW-0472">Membrane</keyword>
<keyword evidence="4" id="KW-1185">Reference proteome</keyword>
<dbReference type="Proteomes" id="UP000636264">
    <property type="component" value="Unassembled WGS sequence"/>
</dbReference>
<evidence type="ECO:0000256" key="1">
    <source>
        <dbReference type="SAM" id="Phobius"/>
    </source>
</evidence>
<dbReference type="AlphaFoldDB" id="A0A916RS15"/>
<keyword evidence="1" id="KW-1133">Transmembrane helix</keyword>
<proteinExistence type="predicted"/>
<evidence type="ECO:0000313" key="3">
    <source>
        <dbReference type="EMBL" id="GGA66868.1"/>
    </source>
</evidence>
<feature type="transmembrane region" description="Helical" evidence="1">
    <location>
        <begin position="200"/>
        <end position="220"/>
    </location>
</feature>
<dbReference type="Pfam" id="PF01970">
    <property type="entry name" value="TctA"/>
    <property type="match status" value="1"/>
</dbReference>
<feature type="transmembrane region" description="Helical" evidence="1">
    <location>
        <begin position="109"/>
        <end position="132"/>
    </location>
</feature>
<dbReference type="EMBL" id="BMIF01000005">
    <property type="protein sequence ID" value="GGA66868.1"/>
    <property type="molecule type" value="Genomic_DNA"/>
</dbReference>
<dbReference type="PANTHER" id="PTHR35342">
    <property type="entry name" value="TRICARBOXYLIC TRANSPORT PROTEIN"/>
    <property type="match status" value="1"/>
</dbReference>
<feature type="transmembrane region" description="Helical" evidence="1">
    <location>
        <begin position="20"/>
        <end position="39"/>
    </location>
</feature>
<protein>
    <recommendedName>
        <fullName evidence="2">DUF112 domain-containing protein</fullName>
    </recommendedName>
</protein>
<feature type="transmembrane region" description="Helical" evidence="1">
    <location>
        <begin position="321"/>
        <end position="342"/>
    </location>
</feature>